<dbReference type="GO" id="GO:0005524">
    <property type="term" value="F:ATP binding"/>
    <property type="evidence" value="ECO:0007669"/>
    <property type="project" value="InterPro"/>
</dbReference>
<dbReference type="CDD" id="cd19481">
    <property type="entry name" value="RecA-like_protease"/>
    <property type="match status" value="1"/>
</dbReference>
<dbReference type="InterPro" id="IPR003593">
    <property type="entry name" value="AAA+_ATPase"/>
</dbReference>
<name>A0A2A9ND96_9AGAR</name>
<proteinExistence type="predicted"/>
<dbReference type="STRING" id="703135.A0A2A9ND96"/>
<dbReference type="InterPro" id="IPR003959">
    <property type="entry name" value="ATPase_AAA_core"/>
</dbReference>
<evidence type="ECO:0000313" key="4">
    <source>
        <dbReference type="Proteomes" id="UP000242287"/>
    </source>
</evidence>
<dbReference type="AlphaFoldDB" id="A0A2A9ND96"/>
<dbReference type="PANTHER" id="PTHR46411:SF3">
    <property type="entry name" value="AAA+ ATPASE DOMAIN-CONTAINING PROTEIN"/>
    <property type="match status" value="1"/>
</dbReference>
<organism evidence="3 4">
    <name type="scientific">Amanita thiersii Skay4041</name>
    <dbReference type="NCBI Taxonomy" id="703135"/>
    <lineage>
        <taxon>Eukaryota</taxon>
        <taxon>Fungi</taxon>
        <taxon>Dikarya</taxon>
        <taxon>Basidiomycota</taxon>
        <taxon>Agaricomycotina</taxon>
        <taxon>Agaricomycetes</taxon>
        <taxon>Agaricomycetidae</taxon>
        <taxon>Agaricales</taxon>
        <taxon>Pluteineae</taxon>
        <taxon>Amanitaceae</taxon>
        <taxon>Amanita</taxon>
    </lineage>
</organism>
<sequence length="798" mass="90304">MLRRLSTFKFAHPNHHRTPSDLHSLPEKEEVAPQDFSASLKSKRRSVIVENDNESLPDLSATVIYQEEPLPSPTLKVKRVDYYYNTWVKGWRYRNMSSKVIIDSVITIPSSTNDQWNNYGLVLVRTIPDKQGADPTFKFVVKNPYIIKACKDVIQSWPGISWNSDPLELEPEIFIIFYQNFVAYRDALTQKTVKKRSHLENYTLSSVSFLLDTIARDFKNTLTKLEKLTTHAEIIFDMLYAILIPRTILVAQCAATGLPRAFYLSSFKRITASGRKVYMLECESTDMVDSPLHTAHNMDAGRGGLLGHNRRHSTGNNLNHSSNNSTTSGVETPQVGRVQTTIIIEEFDGTIEITKLPAYPIKYHPDEAKLREQLLQRGKKWLNLVGTHHMQYDGMAVYRRGGQLVKNNVRGRIMVDRATFRRLNPNYSYPVPVDSTTQPTFEMNSARNRVLDGIELGGVSSPQDGYNNLLVADQTRNTRASTELSEEDLLITSTLVYGFSLSDKLWFEFNIDLVRDVEWNDDAFKNLVLPVDRKNLLQSLVEAHHKGVGFDDFIKEKGQGLVVNLFGPPGVGKTFSAEATSEHVRRPLYVVSSGDLGTRADDLDRTLERIFDIATAWRAIVLIDEADVFLEKRSLHDLERNAMVAVFLRHVEYYRGILFMTTNRVSAFDEAFLSRIHVALHFTDLTEESKRQVWAAFISKLGPNEISHPQIKELAKREVNGRQIKNAVRTAQSLSVARGERIRYQHFVEALDAMEEFTRRLRGEMGLGLGLGLGMGSGVGLSVAPGVVVDATGYPFIF</sequence>
<dbReference type="InterPro" id="IPR054289">
    <property type="entry name" value="DUF7025"/>
</dbReference>
<evidence type="ECO:0000259" key="2">
    <source>
        <dbReference type="SMART" id="SM00382"/>
    </source>
</evidence>
<evidence type="ECO:0000313" key="3">
    <source>
        <dbReference type="EMBL" id="PFH47284.1"/>
    </source>
</evidence>
<evidence type="ECO:0000256" key="1">
    <source>
        <dbReference type="SAM" id="MobiDB-lite"/>
    </source>
</evidence>
<feature type="region of interest" description="Disordered" evidence="1">
    <location>
        <begin position="310"/>
        <end position="332"/>
    </location>
</feature>
<gene>
    <name evidence="3" type="ORF">AMATHDRAFT_50422</name>
</gene>
<dbReference type="GO" id="GO:0016887">
    <property type="term" value="F:ATP hydrolysis activity"/>
    <property type="evidence" value="ECO:0007669"/>
    <property type="project" value="InterPro"/>
</dbReference>
<feature type="compositionally biased region" description="Low complexity" evidence="1">
    <location>
        <begin position="314"/>
        <end position="329"/>
    </location>
</feature>
<dbReference type="Pfam" id="PF22942">
    <property type="entry name" value="DUF7025"/>
    <property type="match status" value="1"/>
</dbReference>
<dbReference type="Gene3D" id="3.40.50.300">
    <property type="entry name" value="P-loop containing nucleotide triphosphate hydrolases"/>
    <property type="match status" value="1"/>
</dbReference>
<reference evidence="3 4" key="1">
    <citation type="submission" date="2014-02" db="EMBL/GenBank/DDBJ databases">
        <title>Transposable element dynamics among asymbiotic and ectomycorrhizal Amanita fungi.</title>
        <authorList>
            <consortium name="DOE Joint Genome Institute"/>
            <person name="Hess J."/>
            <person name="Skrede I."/>
            <person name="Wolfe B."/>
            <person name="LaButti K."/>
            <person name="Ohm R.A."/>
            <person name="Grigoriev I.V."/>
            <person name="Pringle A."/>
        </authorList>
    </citation>
    <scope>NUCLEOTIDE SEQUENCE [LARGE SCALE GENOMIC DNA]</scope>
    <source>
        <strain evidence="3 4">SKay4041</strain>
    </source>
</reference>
<dbReference type="Proteomes" id="UP000242287">
    <property type="component" value="Unassembled WGS sequence"/>
</dbReference>
<dbReference type="InterPro" id="IPR027417">
    <property type="entry name" value="P-loop_NTPase"/>
</dbReference>
<dbReference type="OrthoDB" id="10042665at2759"/>
<dbReference type="SUPFAM" id="SSF52540">
    <property type="entry name" value="P-loop containing nucleoside triphosphate hydrolases"/>
    <property type="match status" value="1"/>
</dbReference>
<protein>
    <recommendedName>
        <fullName evidence="2">AAA+ ATPase domain-containing protein</fullName>
    </recommendedName>
</protein>
<accession>A0A2A9ND96</accession>
<dbReference type="EMBL" id="KZ302122">
    <property type="protein sequence ID" value="PFH47284.1"/>
    <property type="molecule type" value="Genomic_DNA"/>
</dbReference>
<dbReference type="PANTHER" id="PTHR46411">
    <property type="entry name" value="FAMILY ATPASE, PUTATIVE-RELATED"/>
    <property type="match status" value="1"/>
</dbReference>
<dbReference type="Pfam" id="PF00004">
    <property type="entry name" value="AAA"/>
    <property type="match status" value="1"/>
</dbReference>
<dbReference type="SMART" id="SM00382">
    <property type="entry name" value="AAA"/>
    <property type="match status" value="1"/>
</dbReference>
<keyword evidence="4" id="KW-1185">Reference proteome</keyword>
<feature type="domain" description="AAA+ ATPase" evidence="2">
    <location>
        <begin position="559"/>
        <end position="686"/>
    </location>
</feature>